<proteinExistence type="predicted"/>
<name>A0A0G0VLA4_9BACT</name>
<accession>A0A0G0VLA4</accession>
<comment type="caution">
    <text evidence="1">The sequence shown here is derived from an EMBL/GenBank/DDBJ whole genome shotgun (WGS) entry which is preliminary data.</text>
</comment>
<evidence type="ECO:0000313" key="2">
    <source>
        <dbReference type="Proteomes" id="UP000034664"/>
    </source>
</evidence>
<evidence type="ECO:0000313" key="1">
    <source>
        <dbReference type="EMBL" id="KKR72675.1"/>
    </source>
</evidence>
<organism evidence="1 2">
    <name type="scientific">Candidatus Roizmanbacteria bacterium GW2011_GWB1_40_7</name>
    <dbReference type="NCBI Taxonomy" id="1618482"/>
    <lineage>
        <taxon>Bacteria</taxon>
        <taxon>Candidatus Roizmaniibacteriota</taxon>
    </lineage>
</organism>
<dbReference type="Gene3D" id="3.40.30.10">
    <property type="entry name" value="Glutaredoxin"/>
    <property type="match status" value="1"/>
</dbReference>
<dbReference type="InterPro" id="IPR036249">
    <property type="entry name" value="Thioredoxin-like_sf"/>
</dbReference>
<dbReference type="Proteomes" id="UP000034664">
    <property type="component" value="Unassembled WGS sequence"/>
</dbReference>
<reference evidence="1 2" key="1">
    <citation type="journal article" date="2015" name="Nature">
        <title>rRNA introns, odd ribosomes, and small enigmatic genomes across a large radiation of phyla.</title>
        <authorList>
            <person name="Brown C.T."/>
            <person name="Hug L.A."/>
            <person name="Thomas B.C."/>
            <person name="Sharon I."/>
            <person name="Castelle C.J."/>
            <person name="Singh A."/>
            <person name="Wilkins M.J."/>
            <person name="Williams K.H."/>
            <person name="Banfield J.F."/>
        </authorList>
    </citation>
    <scope>NUCLEOTIDE SEQUENCE [LARGE SCALE GENOMIC DNA]</scope>
</reference>
<dbReference type="SUPFAM" id="SSF52833">
    <property type="entry name" value="Thioredoxin-like"/>
    <property type="match status" value="1"/>
</dbReference>
<gene>
    <name evidence="1" type="ORF">UU14_C0003G0038</name>
</gene>
<sequence length="196" mass="21603">MKQTLQTFTVIFLGLLMGGLGSYVGFNLLSEKADLYRETSEVVSESSIQASPTAEIDRAIGGMVDSAHAGESGTIISGEENAPYRMFDSGLYEQAVSDKSVIVLYFCSDEDPICQVESPDIAEGFDKLTVSNVVGFQIDYQQETMSAYEKELVEKFEIDTQHTKLVLVDGEEVLRSSEAWTTPRFVEAVEKVVNDL</sequence>
<evidence type="ECO:0008006" key="3">
    <source>
        <dbReference type="Google" id="ProtNLM"/>
    </source>
</evidence>
<dbReference type="EMBL" id="LBZM01000003">
    <property type="protein sequence ID" value="KKR72675.1"/>
    <property type="molecule type" value="Genomic_DNA"/>
</dbReference>
<protein>
    <recommendedName>
        <fullName evidence="3">Thioredoxin domain-containing protein</fullName>
    </recommendedName>
</protein>
<dbReference type="AlphaFoldDB" id="A0A0G0VLA4"/>